<dbReference type="EMBL" id="JAHMUF010000010">
    <property type="protein sequence ID" value="KAG7193738.1"/>
    <property type="molecule type" value="Genomic_DNA"/>
</dbReference>
<proteinExistence type="predicted"/>
<dbReference type="InterPro" id="IPR051177">
    <property type="entry name" value="CIK-Related_Protein"/>
</dbReference>
<organism evidence="2 3">
    <name type="scientific">Scheffersomyces spartinae</name>
    <dbReference type="NCBI Taxonomy" id="45513"/>
    <lineage>
        <taxon>Eukaryota</taxon>
        <taxon>Fungi</taxon>
        <taxon>Dikarya</taxon>
        <taxon>Ascomycota</taxon>
        <taxon>Saccharomycotina</taxon>
        <taxon>Pichiomycetes</taxon>
        <taxon>Debaryomycetaceae</taxon>
        <taxon>Scheffersomyces</taxon>
    </lineage>
</organism>
<dbReference type="InterPro" id="IPR011009">
    <property type="entry name" value="Kinase-like_dom_sf"/>
</dbReference>
<dbReference type="Pfam" id="PF00069">
    <property type="entry name" value="Pkinase"/>
    <property type="match status" value="1"/>
</dbReference>
<dbReference type="Gene3D" id="1.10.510.10">
    <property type="entry name" value="Transferase(Phosphotransferase) domain 1"/>
    <property type="match status" value="1"/>
</dbReference>
<dbReference type="SUPFAM" id="SSF56112">
    <property type="entry name" value="Protein kinase-like (PK-like)"/>
    <property type="match status" value="1"/>
</dbReference>
<feature type="domain" description="Protein kinase" evidence="1">
    <location>
        <begin position="1"/>
        <end position="318"/>
    </location>
</feature>
<evidence type="ECO:0000313" key="3">
    <source>
        <dbReference type="Proteomes" id="UP000790833"/>
    </source>
</evidence>
<gene>
    <name evidence="2" type="ORF">KQ657_000429</name>
</gene>
<evidence type="ECO:0000313" key="2">
    <source>
        <dbReference type="EMBL" id="KAG7193738.1"/>
    </source>
</evidence>
<dbReference type="InterPro" id="IPR011989">
    <property type="entry name" value="ARM-like"/>
</dbReference>
<sequence length="851" mass="95692">MFRSVFKTGIRSDYNVLENATFHSEPWLVYPAKHRTNGKLASVFIFDKTKFESGVQRMIGGSSYSNGSKSPRLIINECYDLVRKEIGQLAKLKHPQLLTVLEVLEETKTKFLFATEPVTNNLVSLSDKHMDVLTIQKGLLQLSKGIQFLHNFCNIVHMNLQPSSIFINNLGDWKLGGFTFIQNLNEISFLDRENFYIMNNSSLVPFANLNVNYTAPELILDSNSKLDMANDIWSLGCLVYYIYNGGESLINCFETNSISDFKHEFHRFEKKFYNHRASELKYVLKNVPETLFPIMVNLLARYPHDRITIDQFIDSDYFNGSLIKAMLFIDEFATKSSEERLVFLKGLLQEDESLLGQFPASFKQGKLLPLLIDLIVNELHILPAKLGTFADKDLELQVNLSLSIIFKIGSELSSLGFQDRIYEVLLVDDKKKKTNLFTKLLNSSVKIRLTIVDNLSTLDTKLNDKQLMELISQSLELFLVNAPSDPSYQQDQIVLQESFLQKLPLFVSKMDFPYIKNTLVPTIAQVFKFTTVLSTKLATITSFEMLVNERIIDKPIVIEQIIPIMANLKSRDKRVVLNVLSFYMKLIESEHISLDLDKLVESILPHCYNLAFGCNDCTRSEFEAFMGSISKIQNTLVERKLTTLPTDSSAAGGNSINQLISQQKISAGNKELSIKGPLSKSIMQPRKISRELNELARPQRSPIASNNRAPVEPIVLQPKRNNNRGTNNKAQPLTFGAISQASNTSNSRVVNQINTPVLQPSSKLPVTGDDEDFEDFQQASGINWDAAKVNNTINSSIPVMKPMSPTPASTPTTNYPPGFNSVLTPMSVSSTPKPSITKSNGVSASELLDLI</sequence>
<dbReference type="GeneID" id="66113803"/>
<reference evidence="2" key="1">
    <citation type="submission" date="2021-03" db="EMBL/GenBank/DDBJ databases">
        <authorList>
            <person name="Palmer J.M."/>
        </authorList>
    </citation>
    <scope>NUCLEOTIDE SEQUENCE</scope>
    <source>
        <strain evidence="2">ARV_011</strain>
    </source>
</reference>
<dbReference type="PANTHER" id="PTHR12984">
    <property type="entry name" value="SCY1-RELATED S/T PROTEIN KINASE-LIKE"/>
    <property type="match status" value="1"/>
</dbReference>
<dbReference type="Gene3D" id="3.30.200.20">
    <property type="entry name" value="Phosphorylase Kinase, domain 1"/>
    <property type="match status" value="1"/>
</dbReference>
<dbReference type="RefSeq" id="XP_043049286.1">
    <property type="nucleotide sequence ID" value="XM_043191274.1"/>
</dbReference>
<dbReference type="InterPro" id="IPR000719">
    <property type="entry name" value="Prot_kinase_dom"/>
</dbReference>
<dbReference type="GO" id="GO:0005524">
    <property type="term" value="F:ATP binding"/>
    <property type="evidence" value="ECO:0007669"/>
    <property type="project" value="InterPro"/>
</dbReference>
<dbReference type="PANTHER" id="PTHR12984:SF6">
    <property type="entry name" value="SCY1-LIKE PROTEIN 2"/>
    <property type="match status" value="1"/>
</dbReference>
<dbReference type="GO" id="GO:0004672">
    <property type="term" value="F:protein kinase activity"/>
    <property type="evidence" value="ECO:0007669"/>
    <property type="project" value="InterPro"/>
</dbReference>
<evidence type="ECO:0000259" key="1">
    <source>
        <dbReference type="PROSITE" id="PS50011"/>
    </source>
</evidence>
<dbReference type="Gene3D" id="1.25.10.10">
    <property type="entry name" value="Leucine-rich Repeat Variant"/>
    <property type="match status" value="1"/>
</dbReference>
<dbReference type="SMART" id="SM00220">
    <property type="entry name" value="S_TKc"/>
    <property type="match status" value="1"/>
</dbReference>
<protein>
    <recommendedName>
        <fullName evidence="1">Protein kinase domain-containing protein</fullName>
    </recommendedName>
</protein>
<dbReference type="PROSITE" id="PS50011">
    <property type="entry name" value="PROTEIN_KINASE_DOM"/>
    <property type="match status" value="1"/>
</dbReference>
<comment type="caution">
    <text evidence="2">The sequence shown here is derived from an EMBL/GenBank/DDBJ whole genome shotgun (WGS) entry which is preliminary data.</text>
</comment>
<dbReference type="OrthoDB" id="79687at2759"/>
<accession>A0A9P8AID2</accession>
<name>A0A9P8AID2_9ASCO</name>
<keyword evidence="3" id="KW-1185">Reference proteome</keyword>
<dbReference type="Proteomes" id="UP000790833">
    <property type="component" value="Unassembled WGS sequence"/>
</dbReference>
<dbReference type="AlphaFoldDB" id="A0A9P8AID2"/>